<feature type="compositionally biased region" description="Basic and acidic residues" evidence="1">
    <location>
        <begin position="138"/>
        <end position="148"/>
    </location>
</feature>
<feature type="region of interest" description="Disordered" evidence="1">
    <location>
        <begin position="134"/>
        <end position="161"/>
    </location>
</feature>
<dbReference type="Proteomes" id="UP000663929">
    <property type="component" value="Chromosome"/>
</dbReference>
<dbReference type="InterPro" id="IPR010261">
    <property type="entry name" value="Tir_chaperone"/>
</dbReference>
<dbReference type="GO" id="GO:0030254">
    <property type="term" value="P:protein secretion by the type III secretion system"/>
    <property type="evidence" value="ECO:0007669"/>
    <property type="project" value="InterPro"/>
</dbReference>
<dbReference type="SUPFAM" id="SSF69635">
    <property type="entry name" value="Type III secretory system chaperone-like"/>
    <property type="match status" value="1"/>
</dbReference>
<sequence length="161" mass="18323">MELPSQYQNLLDEYCQSLGIDALIPDQYGAVYLQFNEKLSVGIQLDLQHEGILYFSYYEIPEGVDCTHIYKSALEGNFLWLQTGEATLSLDGVKGELALMKRLPFGSVQDLSTFRSSLYEFVNIAHEWQQKIAQSEPRATDRKTEKSACPDPAVPHSWERV</sequence>
<dbReference type="AlphaFoldDB" id="A0A8A4TFW5"/>
<gene>
    <name evidence="2" type="ORF">J3U87_22790</name>
</gene>
<proteinExistence type="predicted"/>
<reference evidence="2" key="1">
    <citation type="submission" date="2021-03" db="EMBL/GenBank/DDBJ databases">
        <title>Acanthopleuribacteraceae sp. M133.</title>
        <authorList>
            <person name="Wang G."/>
        </authorList>
    </citation>
    <scope>NUCLEOTIDE SEQUENCE</scope>
    <source>
        <strain evidence="2">M133</strain>
    </source>
</reference>
<keyword evidence="3" id="KW-1185">Reference proteome</keyword>
<evidence type="ECO:0000313" key="3">
    <source>
        <dbReference type="Proteomes" id="UP000663929"/>
    </source>
</evidence>
<name>A0A8A4TFW5_SULCO</name>
<dbReference type="KEGG" id="scor:J3U87_22790"/>
<protein>
    <submittedName>
        <fullName evidence="2">Type III secretion system chaperone</fullName>
    </submittedName>
</protein>
<dbReference type="CDD" id="cd16364">
    <property type="entry name" value="T3SC_I-like"/>
    <property type="match status" value="1"/>
</dbReference>
<accession>A0A8A4TFW5</accession>
<dbReference type="EMBL" id="CP071793">
    <property type="protein sequence ID" value="QTD48417.1"/>
    <property type="molecule type" value="Genomic_DNA"/>
</dbReference>
<dbReference type="Gene3D" id="3.30.1460.10">
    <property type="match status" value="1"/>
</dbReference>
<evidence type="ECO:0000256" key="1">
    <source>
        <dbReference type="SAM" id="MobiDB-lite"/>
    </source>
</evidence>
<dbReference type="Pfam" id="PF05932">
    <property type="entry name" value="CesT"/>
    <property type="match status" value="1"/>
</dbReference>
<organism evidence="2 3">
    <name type="scientific">Sulfidibacter corallicola</name>
    <dbReference type="NCBI Taxonomy" id="2818388"/>
    <lineage>
        <taxon>Bacteria</taxon>
        <taxon>Pseudomonadati</taxon>
        <taxon>Acidobacteriota</taxon>
        <taxon>Holophagae</taxon>
        <taxon>Acanthopleuribacterales</taxon>
        <taxon>Acanthopleuribacteraceae</taxon>
        <taxon>Sulfidibacter</taxon>
    </lineage>
</organism>
<evidence type="ECO:0000313" key="2">
    <source>
        <dbReference type="EMBL" id="QTD48417.1"/>
    </source>
</evidence>
<dbReference type="RefSeq" id="WP_237378068.1">
    <property type="nucleotide sequence ID" value="NZ_CP071793.1"/>
</dbReference>